<dbReference type="KEGG" id="psac:PSM36_1731"/>
<organism evidence="2 3">
    <name type="scientific">Proteiniphilum saccharofermentans</name>
    <dbReference type="NCBI Taxonomy" id="1642647"/>
    <lineage>
        <taxon>Bacteria</taxon>
        <taxon>Pseudomonadati</taxon>
        <taxon>Bacteroidota</taxon>
        <taxon>Bacteroidia</taxon>
        <taxon>Bacteroidales</taxon>
        <taxon>Dysgonomonadaceae</taxon>
        <taxon>Proteiniphilum</taxon>
    </lineage>
</organism>
<evidence type="ECO:0000259" key="1">
    <source>
        <dbReference type="Pfam" id="PF18990"/>
    </source>
</evidence>
<protein>
    <recommendedName>
        <fullName evidence="1">DUF5723 domain-containing protein</fullName>
    </recommendedName>
</protein>
<dbReference type="Gene3D" id="2.40.160.60">
    <property type="entry name" value="Outer membrane protein transport protein (OMPP1/FadL/TodX)"/>
    <property type="match status" value="1"/>
</dbReference>
<dbReference type="Proteomes" id="UP000187464">
    <property type="component" value="Chromosome I"/>
</dbReference>
<dbReference type="STRING" id="1642647.PSM36_1731"/>
<sequence>MKRFPIPILIIFIAFYFVSGTAKGQSKTEYFMQSSFERGSLNPALRPNQGYMVLPVLPSFYGEVKTNTLNLDHLTRKAGEERVTFLHQSVDADDFLNRMKNNNYVIGAFSYKLFGLGFYRNDDFWSIDLDIKTHVDATIPKSVFELVKKGFGRQEQTKYEIENIRATGNGKLELGVGYSRPLTNDNLIVGGRIKGLIGIADFDLNASRLTVDAGTEYWEAQSSVLLKASMPGIKVKHDEEGKFDGFELSEGKRTSATGWGAGFDIGAQYDLSETFPGLNGLTISAALTDIGFIRFGRKNAVLLESPETTVRINPSDYTLHTDGSSSLNDVFEDVVEDLQSAVDLQETEPVKRTVPLRSSLNIGTEYRLNERLSFGVLFSNYFGTYFNSPELTVSANFVHAGWLGLTGSYSVMHGAFNTLGFAAHLAPPKGIRFFLASDYIFPHVNSHFFPTKSKALNVQVGFSIPMGEKLHR</sequence>
<reference evidence="2 3" key="1">
    <citation type="submission" date="2016-08" db="EMBL/GenBank/DDBJ databases">
        <authorList>
            <person name="Seilhamer J.J."/>
        </authorList>
    </citation>
    <scope>NUCLEOTIDE SEQUENCE [LARGE SCALE GENOMIC DNA]</scope>
    <source>
        <strain evidence="2">M3/6</strain>
    </source>
</reference>
<proteinExistence type="predicted"/>
<evidence type="ECO:0000313" key="2">
    <source>
        <dbReference type="EMBL" id="SCD20550.1"/>
    </source>
</evidence>
<feature type="domain" description="DUF5723" evidence="1">
    <location>
        <begin position="43"/>
        <end position="438"/>
    </location>
</feature>
<accession>A0A1R3T065</accession>
<dbReference type="AlphaFoldDB" id="A0A1R3T065"/>
<keyword evidence="3" id="KW-1185">Reference proteome</keyword>
<name>A0A1R3T065_9BACT</name>
<dbReference type="EMBL" id="LT605205">
    <property type="protein sequence ID" value="SCD20550.1"/>
    <property type="molecule type" value="Genomic_DNA"/>
</dbReference>
<dbReference type="InterPro" id="IPR043781">
    <property type="entry name" value="DUF5723"/>
</dbReference>
<dbReference type="RefSeq" id="WP_076930557.1">
    <property type="nucleotide sequence ID" value="NZ_LT605205.1"/>
</dbReference>
<gene>
    <name evidence="2" type="ORF">PSM36_1731</name>
</gene>
<dbReference type="Pfam" id="PF18990">
    <property type="entry name" value="DUF5723"/>
    <property type="match status" value="1"/>
</dbReference>
<evidence type="ECO:0000313" key="3">
    <source>
        <dbReference type="Proteomes" id="UP000187464"/>
    </source>
</evidence>